<dbReference type="PANTHER" id="PTHR30085">
    <property type="entry name" value="AMINO ACID ABC TRANSPORTER PERMEASE"/>
    <property type="match status" value="1"/>
</dbReference>
<dbReference type="InterPro" id="IPR001638">
    <property type="entry name" value="Solute-binding_3/MltF_N"/>
</dbReference>
<feature type="compositionally biased region" description="Low complexity" evidence="5">
    <location>
        <begin position="16"/>
        <end position="32"/>
    </location>
</feature>
<accession>A0A919L6Y0</accession>
<evidence type="ECO:0000256" key="1">
    <source>
        <dbReference type="ARBA" id="ARBA00010333"/>
    </source>
</evidence>
<dbReference type="PROSITE" id="PS01039">
    <property type="entry name" value="SBP_BACTERIAL_3"/>
    <property type="match status" value="1"/>
</dbReference>
<feature type="region of interest" description="Disordered" evidence="5">
    <location>
        <begin position="72"/>
        <end position="108"/>
    </location>
</feature>
<reference evidence="8" key="2">
    <citation type="submission" date="2020-09" db="EMBL/GenBank/DDBJ databases">
        <authorList>
            <person name="Sun Q."/>
            <person name="Ohkuma M."/>
        </authorList>
    </citation>
    <scope>NUCLEOTIDE SEQUENCE</scope>
    <source>
        <strain evidence="8">JCM 5069</strain>
    </source>
</reference>
<dbReference type="GO" id="GO:0006865">
    <property type="term" value="P:amino acid transport"/>
    <property type="evidence" value="ECO:0007669"/>
    <property type="project" value="TreeGrafter"/>
</dbReference>
<dbReference type="SUPFAM" id="SSF53850">
    <property type="entry name" value="Periplasmic binding protein-like II"/>
    <property type="match status" value="1"/>
</dbReference>
<keyword evidence="9" id="KW-1185">Reference proteome</keyword>
<dbReference type="GO" id="GO:0005576">
    <property type="term" value="C:extracellular region"/>
    <property type="evidence" value="ECO:0007669"/>
    <property type="project" value="TreeGrafter"/>
</dbReference>
<organism evidence="8 9">
    <name type="scientific">Streptomyces sulfonofaciens</name>
    <dbReference type="NCBI Taxonomy" id="68272"/>
    <lineage>
        <taxon>Bacteria</taxon>
        <taxon>Bacillati</taxon>
        <taxon>Actinomycetota</taxon>
        <taxon>Actinomycetes</taxon>
        <taxon>Kitasatosporales</taxon>
        <taxon>Streptomycetaceae</taxon>
        <taxon>Streptomyces</taxon>
    </lineage>
</organism>
<keyword evidence="6" id="KW-0812">Transmembrane</keyword>
<comment type="caution">
    <text evidence="8">The sequence shown here is derived from an EMBL/GenBank/DDBJ whole genome shotgun (WGS) entry which is preliminary data.</text>
</comment>
<feature type="transmembrane region" description="Helical" evidence="6">
    <location>
        <begin position="42"/>
        <end position="64"/>
    </location>
</feature>
<comment type="similarity">
    <text evidence="1 4">Belongs to the bacterial solute-binding protein 3 family.</text>
</comment>
<dbReference type="SMART" id="SM00062">
    <property type="entry name" value="PBPb"/>
    <property type="match status" value="1"/>
</dbReference>
<keyword evidence="6" id="KW-1133">Transmembrane helix</keyword>
<gene>
    <name evidence="8" type="ORF">GCM10018793_62020</name>
</gene>
<keyword evidence="2" id="KW-0813">Transport</keyword>
<dbReference type="InterPro" id="IPR018313">
    <property type="entry name" value="SBP_3_CS"/>
</dbReference>
<dbReference type="Gene3D" id="3.40.190.10">
    <property type="entry name" value="Periplasmic binding protein-like II"/>
    <property type="match status" value="2"/>
</dbReference>
<evidence type="ECO:0000313" key="8">
    <source>
        <dbReference type="EMBL" id="GHH87175.1"/>
    </source>
</evidence>
<evidence type="ECO:0000256" key="3">
    <source>
        <dbReference type="ARBA" id="ARBA00022729"/>
    </source>
</evidence>
<dbReference type="InterPro" id="IPR051455">
    <property type="entry name" value="Bact_solute-bind_prot3"/>
</dbReference>
<dbReference type="GO" id="GO:0030288">
    <property type="term" value="C:outer membrane-bounded periplasmic space"/>
    <property type="evidence" value="ECO:0007669"/>
    <property type="project" value="TreeGrafter"/>
</dbReference>
<dbReference type="AlphaFoldDB" id="A0A919L6Y0"/>
<dbReference type="EMBL" id="BNCD01000026">
    <property type="protein sequence ID" value="GHH87175.1"/>
    <property type="molecule type" value="Genomic_DNA"/>
</dbReference>
<evidence type="ECO:0000256" key="4">
    <source>
        <dbReference type="RuleBase" id="RU003744"/>
    </source>
</evidence>
<keyword evidence="6" id="KW-0472">Membrane</keyword>
<proteinExistence type="inferred from homology"/>
<protein>
    <submittedName>
        <fullName evidence="8">Sugar-binding protein</fullName>
    </submittedName>
</protein>
<keyword evidence="3" id="KW-0732">Signal</keyword>
<name>A0A919L6Y0_9ACTN</name>
<feature type="region of interest" description="Disordered" evidence="5">
    <location>
        <begin position="1"/>
        <end position="38"/>
    </location>
</feature>
<sequence>MGETPPDGRAGGGAATGACPARPAGTGAAGPQRRTRRPTARLRGWGGVAAMAVACVLTAALTLLPLRQAQQHAGGADGTGPGTAQAQRAAAATCSHPEASLRPSPADGPTIDAIKKKKYLVVGIDQSSYRWGYRDPNKIDNSDPEGFDIDLVHEIAEQILGDPDAVQYRAVPTSQRVAAIQRGDVDMVVRTMTITCERAEDVAFSTAYFETGQQIVAPKSSGITGYNATLKGKRVCSADGSTALSELRKKSFGADISIQVPNQLDCLVRLQLGEADAVVTDSALAAGQAAQDPTIEIKGDPFTEEYYGVAMKKGADDLVRRVNHILDDYRRSGWRASYDKWLRDDLGETSGPPAPRYTT</sequence>
<evidence type="ECO:0000313" key="9">
    <source>
        <dbReference type="Proteomes" id="UP000603708"/>
    </source>
</evidence>
<reference evidence="8" key="1">
    <citation type="journal article" date="2014" name="Int. J. Syst. Evol. Microbiol.">
        <title>Complete genome sequence of Corynebacterium casei LMG S-19264T (=DSM 44701T), isolated from a smear-ripened cheese.</title>
        <authorList>
            <consortium name="US DOE Joint Genome Institute (JGI-PGF)"/>
            <person name="Walter F."/>
            <person name="Albersmeier A."/>
            <person name="Kalinowski J."/>
            <person name="Ruckert C."/>
        </authorList>
    </citation>
    <scope>NUCLEOTIDE SEQUENCE</scope>
    <source>
        <strain evidence="8">JCM 5069</strain>
    </source>
</reference>
<dbReference type="Pfam" id="PF00497">
    <property type="entry name" value="SBP_bac_3"/>
    <property type="match status" value="1"/>
</dbReference>
<dbReference type="Proteomes" id="UP000603708">
    <property type="component" value="Unassembled WGS sequence"/>
</dbReference>
<evidence type="ECO:0000256" key="5">
    <source>
        <dbReference type="SAM" id="MobiDB-lite"/>
    </source>
</evidence>
<feature type="compositionally biased region" description="Low complexity" evidence="5">
    <location>
        <begin position="82"/>
        <end position="92"/>
    </location>
</feature>
<feature type="domain" description="Solute-binding protein family 3/N-terminal" evidence="7">
    <location>
        <begin position="119"/>
        <end position="345"/>
    </location>
</feature>
<dbReference type="CDD" id="cd13690">
    <property type="entry name" value="PBP2_GluB"/>
    <property type="match status" value="1"/>
</dbReference>
<evidence type="ECO:0000259" key="7">
    <source>
        <dbReference type="SMART" id="SM00062"/>
    </source>
</evidence>
<evidence type="ECO:0000256" key="2">
    <source>
        <dbReference type="ARBA" id="ARBA00022448"/>
    </source>
</evidence>
<dbReference type="PANTHER" id="PTHR30085:SF6">
    <property type="entry name" value="ABC TRANSPORTER GLUTAMINE-BINDING PROTEIN GLNH"/>
    <property type="match status" value="1"/>
</dbReference>
<evidence type="ECO:0000256" key="6">
    <source>
        <dbReference type="SAM" id="Phobius"/>
    </source>
</evidence>